<accession>G8YAY8</accession>
<feature type="domain" description="PX" evidence="12">
    <location>
        <begin position="255"/>
        <end position="378"/>
    </location>
</feature>
<feature type="compositionally biased region" description="Low complexity" evidence="11">
    <location>
        <begin position="195"/>
        <end position="209"/>
    </location>
</feature>
<dbReference type="GO" id="GO:0042147">
    <property type="term" value="P:retrograde transport, endosome to Golgi"/>
    <property type="evidence" value="ECO:0007669"/>
    <property type="project" value="TreeGrafter"/>
</dbReference>
<dbReference type="GO" id="GO:0045053">
    <property type="term" value="P:protein retention in Golgi apparatus"/>
    <property type="evidence" value="ECO:0007669"/>
    <property type="project" value="TreeGrafter"/>
</dbReference>
<name>G8YAY8_PICSO</name>
<dbReference type="SUPFAM" id="SSF64268">
    <property type="entry name" value="PX domain"/>
    <property type="match status" value="1"/>
</dbReference>
<dbReference type="InterPro" id="IPR027267">
    <property type="entry name" value="AH/BAR_dom_sf"/>
</dbReference>
<dbReference type="EMBL" id="FO082049">
    <property type="protein sequence ID" value="CCE83652.1"/>
    <property type="molecule type" value="Genomic_DNA"/>
</dbReference>
<feature type="compositionally biased region" description="Basic and acidic residues" evidence="11">
    <location>
        <begin position="393"/>
        <end position="407"/>
    </location>
</feature>
<evidence type="ECO:0000256" key="7">
    <source>
        <dbReference type="ARBA" id="ARBA00022553"/>
    </source>
</evidence>
<dbReference type="Proteomes" id="UP000005222">
    <property type="component" value="Chromosome L"/>
</dbReference>
<dbReference type="Pfam" id="PF00787">
    <property type="entry name" value="PX"/>
    <property type="match status" value="1"/>
</dbReference>
<dbReference type="HOGENOM" id="CLU_021752_0_0_1"/>
<evidence type="ECO:0000256" key="2">
    <source>
        <dbReference type="ARBA" id="ARBA00004496"/>
    </source>
</evidence>
<feature type="region of interest" description="Disordered" evidence="11">
    <location>
        <begin position="1"/>
        <end position="254"/>
    </location>
</feature>
<dbReference type="PROSITE" id="PS50195">
    <property type="entry name" value="PX"/>
    <property type="match status" value="1"/>
</dbReference>
<dbReference type="GO" id="GO:0035091">
    <property type="term" value="F:phosphatidylinositol binding"/>
    <property type="evidence" value="ECO:0007669"/>
    <property type="project" value="InterPro"/>
</dbReference>
<feature type="compositionally biased region" description="Basic and acidic residues" evidence="11">
    <location>
        <begin position="234"/>
        <end position="243"/>
    </location>
</feature>
<reference evidence="13" key="1">
    <citation type="submission" date="2011-10" db="EMBL/GenBank/DDBJ databases">
        <authorList>
            <person name="Genoscope - CEA"/>
        </authorList>
    </citation>
    <scope>NUCLEOTIDE SEQUENCE</scope>
</reference>
<dbReference type="GO" id="GO:0005829">
    <property type="term" value="C:cytosol"/>
    <property type="evidence" value="ECO:0007669"/>
    <property type="project" value="GOC"/>
</dbReference>
<evidence type="ECO:0000256" key="8">
    <source>
        <dbReference type="ARBA" id="ARBA00022927"/>
    </source>
</evidence>
<dbReference type="Gene3D" id="3.30.1520.10">
    <property type="entry name" value="Phox-like domain"/>
    <property type="match status" value="1"/>
</dbReference>
<evidence type="ECO:0000256" key="9">
    <source>
        <dbReference type="ARBA" id="ARBA00023034"/>
    </source>
</evidence>
<dbReference type="Proteomes" id="UP000005222">
    <property type="component" value="Chromosome K"/>
</dbReference>
<keyword evidence="8" id="KW-0653">Protein transport</keyword>
<dbReference type="InParanoid" id="G8YAY8"/>
<keyword evidence="10" id="KW-0472">Membrane</keyword>
<dbReference type="GO" id="GO:0005768">
    <property type="term" value="C:endosome"/>
    <property type="evidence" value="ECO:0007669"/>
    <property type="project" value="TreeGrafter"/>
</dbReference>
<dbReference type="PANTHER" id="PTHR10555">
    <property type="entry name" value="SORTING NEXIN"/>
    <property type="match status" value="1"/>
</dbReference>
<keyword evidence="9" id="KW-0333">Golgi apparatus</keyword>
<protein>
    <submittedName>
        <fullName evidence="13">Piso0_004237 protein</fullName>
    </submittedName>
</protein>
<dbReference type="GO" id="GO:0030904">
    <property type="term" value="C:retromer complex"/>
    <property type="evidence" value="ECO:0007669"/>
    <property type="project" value="UniProtKB-ARBA"/>
</dbReference>
<keyword evidence="5" id="KW-0813">Transport</keyword>
<dbReference type="eggNOG" id="KOG2273">
    <property type="taxonomic scope" value="Eukaryota"/>
</dbReference>
<dbReference type="EMBL" id="FO082048">
    <property type="protein sequence ID" value="CCE84683.1"/>
    <property type="molecule type" value="Genomic_DNA"/>
</dbReference>
<evidence type="ECO:0000256" key="11">
    <source>
        <dbReference type="SAM" id="MobiDB-lite"/>
    </source>
</evidence>
<feature type="region of interest" description="Disordered" evidence="11">
    <location>
        <begin position="381"/>
        <end position="417"/>
    </location>
</feature>
<evidence type="ECO:0000256" key="4">
    <source>
        <dbReference type="ARBA" id="ARBA00010883"/>
    </source>
</evidence>
<keyword evidence="15" id="KW-1185">Reference proteome</keyword>
<dbReference type="CDD" id="cd07627">
    <property type="entry name" value="BAR_Vps5p"/>
    <property type="match status" value="1"/>
</dbReference>
<evidence type="ECO:0000313" key="14">
    <source>
        <dbReference type="EMBL" id="CCE84683.1"/>
    </source>
</evidence>
<evidence type="ECO:0000256" key="5">
    <source>
        <dbReference type="ARBA" id="ARBA00022448"/>
    </source>
</evidence>
<keyword evidence="6" id="KW-0963">Cytoplasm</keyword>
<dbReference type="OrthoDB" id="271164at2759"/>
<reference evidence="15" key="2">
    <citation type="journal article" date="2012" name="G3 (Bethesda)">
        <title>Pichia sorbitophila, an interspecies yeast hybrid reveals early steps of genome resolution following polyploidization.</title>
        <authorList>
            <person name="Leh Louis V."/>
            <person name="Despons L."/>
            <person name="Friedrich A."/>
            <person name="Martin T."/>
            <person name="Durrens P."/>
            <person name="Casaregola S."/>
            <person name="Neuveglise C."/>
            <person name="Fairhead C."/>
            <person name="Marck C."/>
            <person name="Cruz J.A."/>
            <person name="Straub M.L."/>
            <person name="Kugler V."/>
            <person name="Sacerdot C."/>
            <person name="Uzunov Z."/>
            <person name="Thierry A."/>
            <person name="Weiss S."/>
            <person name="Bleykasten C."/>
            <person name="De Montigny J."/>
            <person name="Jacques N."/>
            <person name="Jung P."/>
            <person name="Lemaire M."/>
            <person name="Mallet S."/>
            <person name="Morel G."/>
            <person name="Richard G.F."/>
            <person name="Sarkar A."/>
            <person name="Savel G."/>
            <person name="Schacherer J."/>
            <person name="Seret M.L."/>
            <person name="Talla E."/>
            <person name="Samson G."/>
            <person name="Jubin C."/>
            <person name="Poulain J."/>
            <person name="Vacherie B."/>
            <person name="Barbe V."/>
            <person name="Pelletier E."/>
            <person name="Sherman D.J."/>
            <person name="Westhof E."/>
            <person name="Weissenbach J."/>
            <person name="Baret P.V."/>
            <person name="Wincker P."/>
            <person name="Gaillardin C."/>
            <person name="Dujon B."/>
            <person name="Souciet J.L."/>
        </authorList>
    </citation>
    <scope>NUCLEOTIDE SEQUENCE [LARGE SCALE GENOMIC DNA]</scope>
    <source>
        <strain evidence="15">ATCC MYA-4447 / BCRC 22081 / CBS 7064 / NBRC 10061 / NRRL Y-12695</strain>
    </source>
</reference>
<dbReference type="GO" id="GO:0015031">
    <property type="term" value="P:protein transport"/>
    <property type="evidence" value="ECO:0007669"/>
    <property type="project" value="UniProtKB-KW"/>
</dbReference>
<comment type="subcellular location">
    <subcellularLocation>
        <location evidence="2">Cytoplasm</location>
    </subcellularLocation>
    <subcellularLocation>
        <location evidence="3">Golgi apparatus</location>
    </subcellularLocation>
    <subcellularLocation>
        <location evidence="1">Membrane</location>
        <topology evidence="1">Peripheral membrane protein</topology>
        <orientation evidence="1">Cytoplasmic side</orientation>
    </subcellularLocation>
</comment>
<comment type="similarity">
    <text evidence="4">Belongs to the sorting nexin family.</text>
</comment>
<gene>
    <name evidence="13" type="primary">Piso0_004237</name>
    <name evidence="13" type="ORF">GNLVRS01_PISO0K12462g</name>
    <name evidence="14" type="ORF">GNLVRS01_PISO0L12463g</name>
</gene>
<feature type="compositionally biased region" description="Polar residues" evidence="11">
    <location>
        <begin position="16"/>
        <end position="30"/>
    </location>
</feature>
<evidence type="ECO:0000313" key="15">
    <source>
        <dbReference type="Proteomes" id="UP000005222"/>
    </source>
</evidence>
<sequence>MEDDDLTASHWDDVVTPNSGSIFNIHNSSLPPVMNNEFRDLSIEDNEEDKEDEQESDEDDRQEAQPQNQASGMHAMNEGEEEQLKDIHREGRKEHKHQLLSQLTVGAEESPLEAAVLSTPERIEPSESLFDDKDSILKDVVSPESVSENTERKTSGGAQPGSFKSTRLRKYNPKTVVQHLNAESGKGSSLGPLGENAENSSESNTNQTNKTKEELVKEHNAPLYHVKNAASPRKSSDTGETHSPETYTSMPSKKMDLDITVSDPMKVGDITNAHIVYSIKTKQKNSDAHLLPDPSATYTVMRRYNDFRWVYHQLQNNHPGRFIPPPPTKQTYIGRFNENFIENRRLSLEKMLVKTSQNPHLYDDPDFILFLTSENFAQESKDREIASGSGASLRKDGYLDNDNKNDSSEESSVSISAPSTGFMSSIFSMSQKINDPDQYFVEKKEYIDSLENSLRSFHKSLDLISSQRSELVTLSDEISITVDELANAELSKATSELLFAFSEVQLKIKDNLDRVNLQEQLSLGFTAEEYIRLIGSIKHTFETRSKLYQQYHSFNQEYVKKQSQVNKLSRKYTVQNDKLNSLNFETEKLKSKAASFEKSFNAVSSIIKDELEKFELEKIDDFRNSVEIFIESSIESQKEAIELWETFYERQNLADA</sequence>
<feature type="compositionally biased region" description="Basic and acidic residues" evidence="11">
    <location>
        <begin position="121"/>
        <end position="137"/>
    </location>
</feature>
<feature type="compositionally biased region" description="Basic and acidic residues" evidence="11">
    <location>
        <begin position="210"/>
        <end position="220"/>
    </location>
</feature>
<dbReference type="InterPro" id="IPR036871">
    <property type="entry name" value="PX_dom_sf"/>
</dbReference>
<organism evidence="13 15">
    <name type="scientific">Pichia sorbitophila (strain ATCC MYA-4447 / BCRC 22081 / CBS 7064 / NBRC 10061 / NRRL Y-12695)</name>
    <name type="common">Hybrid yeast</name>
    <dbReference type="NCBI Taxonomy" id="559304"/>
    <lineage>
        <taxon>Eukaryota</taxon>
        <taxon>Fungi</taxon>
        <taxon>Dikarya</taxon>
        <taxon>Ascomycota</taxon>
        <taxon>Saccharomycotina</taxon>
        <taxon>Pichiomycetes</taxon>
        <taxon>Debaryomycetaceae</taxon>
        <taxon>Millerozyma</taxon>
    </lineage>
</organism>
<proteinExistence type="inferred from homology"/>
<dbReference type="PANTHER" id="PTHR10555:SF170">
    <property type="entry name" value="FI18122P1"/>
    <property type="match status" value="1"/>
</dbReference>
<evidence type="ECO:0000256" key="3">
    <source>
        <dbReference type="ARBA" id="ARBA00004555"/>
    </source>
</evidence>
<keyword evidence="7" id="KW-0597">Phosphoprotein</keyword>
<dbReference type="Pfam" id="PF09325">
    <property type="entry name" value="Vps5"/>
    <property type="match status" value="1"/>
</dbReference>
<dbReference type="InterPro" id="IPR001683">
    <property type="entry name" value="PX_dom"/>
</dbReference>
<evidence type="ECO:0000259" key="12">
    <source>
        <dbReference type="PROSITE" id="PS50195"/>
    </source>
</evidence>
<evidence type="ECO:0000256" key="6">
    <source>
        <dbReference type="ARBA" id="ARBA00022490"/>
    </source>
</evidence>
<dbReference type="FunCoup" id="G8YAY8">
    <property type="interactions" value="1270"/>
</dbReference>
<dbReference type="GO" id="GO:0005794">
    <property type="term" value="C:Golgi apparatus"/>
    <property type="evidence" value="ECO:0007669"/>
    <property type="project" value="UniProtKB-SubCell"/>
</dbReference>
<dbReference type="InterPro" id="IPR035803">
    <property type="entry name" value="BAR_Vps5"/>
</dbReference>
<dbReference type="Gene3D" id="1.20.1270.60">
    <property type="entry name" value="Arfaptin homology (AH) domain/BAR domain"/>
    <property type="match status" value="1"/>
</dbReference>
<dbReference type="STRING" id="559304.G8YAY8"/>
<evidence type="ECO:0000256" key="1">
    <source>
        <dbReference type="ARBA" id="ARBA00004287"/>
    </source>
</evidence>
<dbReference type="AlphaFoldDB" id="G8YAY8"/>
<feature type="compositionally biased region" description="Basic and acidic residues" evidence="11">
    <location>
        <begin position="82"/>
        <end position="93"/>
    </location>
</feature>
<dbReference type="InterPro" id="IPR015404">
    <property type="entry name" value="Vps5_C"/>
</dbReference>
<evidence type="ECO:0000256" key="10">
    <source>
        <dbReference type="ARBA" id="ARBA00023136"/>
    </source>
</evidence>
<evidence type="ECO:0000313" key="13">
    <source>
        <dbReference type="EMBL" id="CCE83652.1"/>
    </source>
</evidence>
<dbReference type="FunFam" id="1.20.1270.60:FF:000022">
    <property type="entry name" value="Sorting nexin 3 protein"/>
    <property type="match status" value="1"/>
</dbReference>
<dbReference type="SMART" id="SM00312">
    <property type="entry name" value="PX"/>
    <property type="match status" value="1"/>
</dbReference>
<feature type="compositionally biased region" description="Acidic residues" evidence="11">
    <location>
        <begin position="43"/>
        <end position="61"/>
    </location>
</feature>